<dbReference type="PANTHER" id="PTHR10277:SF9">
    <property type="entry name" value="2-ISOPROPYLMALATE SYNTHASE 1, CHLOROPLASTIC-RELATED"/>
    <property type="match status" value="1"/>
</dbReference>
<dbReference type="GO" id="GO:0003852">
    <property type="term" value="F:2-isopropylmalate synthase activity"/>
    <property type="evidence" value="ECO:0007669"/>
    <property type="project" value="UniProtKB-UniRule"/>
</dbReference>
<dbReference type="HOGENOM" id="CLU_022158_0_1_6"/>
<comment type="catalytic activity">
    <reaction evidence="1 15">
        <text>3-methyl-2-oxobutanoate + acetyl-CoA + H2O = (2S)-2-isopropylmalate + CoA + H(+)</text>
        <dbReference type="Rhea" id="RHEA:21524"/>
        <dbReference type="ChEBI" id="CHEBI:1178"/>
        <dbReference type="ChEBI" id="CHEBI:11851"/>
        <dbReference type="ChEBI" id="CHEBI:15377"/>
        <dbReference type="ChEBI" id="CHEBI:15378"/>
        <dbReference type="ChEBI" id="CHEBI:57287"/>
        <dbReference type="ChEBI" id="CHEBI:57288"/>
        <dbReference type="EC" id="2.3.3.13"/>
    </reaction>
</comment>
<dbReference type="PROSITE" id="PS00816">
    <property type="entry name" value="AIPM_HOMOCIT_SYNTH_2"/>
    <property type="match status" value="1"/>
</dbReference>
<comment type="similarity">
    <text evidence="3 15">Belongs to the alpha-IPM synthase/homocitrate synthase family. LeuA type 1 subfamily.</text>
</comment>
<dbReference type="GO" id="GO:0003985">
    <property type="term" value="F:acetyl-CoA C-acetyltransferase activity"/>
    <property type="evidence" value="ECO:0007669"/>
    <property type="project" value="UniProtKB-UniRule"/>
</dbReference>
<evidence type="ECO:0000313" key="18">
    <source>
        <dbReference type="EMBL" id="CDH06387.1"/>
    </source>
</evidence>
<evidence type="ECO:0000256" key="12">
    <source>
        <dbReference type="ARBA" id="ARBA00023304"/>
    </source>
</evidence>
<dbReference type="SMART" id="SM00917">
    <property type="entry name" value="LeuA_dimer"/>
    <property type="match status" value="1"/>
</dbReference>
<evidence type="ECO:0000256" key="13">
    <source>
        <dbReference type="ARBA" id="ARBA00029993"/>
    </source>
</evidence>
<accession>A0A077NW27</accession>
<evidence type="ECO:0000256" key="2">
    <source>
        <dbReference type="ARBA" id="ARBA00004689"/>
    </source>
</evidence>
<feature type="region of interest" description="Disordered" evidence="16">
    <location>
        <begin position="507"/>
        <end position="530"/>
    </location>
</feature>
<reference evidence="18" key="1">
    <citation type="submission" date="2013-07" db="EMBL/GenBank/DDBJ databases">
        <title>Sub-species coevolution in mutualistic symbiosis.</title>
        <authorList>
            <person name="Murfin K."/>
            <person name="Klassen J."/>
            <person name="Lee M."/>
            <person name="Forst S."/>
            <person name="Stock P."/>
            <person name="Goodrich-Blair H."/>
        </authorList>
    </citation>
    <scope>NUCLEOTIDE SEQUENCE [LARGE SCALE GENOMIC DNA]</scope>
    <source>
        <strain evidence="18">Oregonense</strain>
    </source>
</reference>
<protein>
    <recommendedName>
        <fullName evidence="5 15">2-isopropylmalate synthase</fullName>
        <ecNumber evidence="4 15">2.3.3.13</ecNumber>
    </recommendedName>
    <alternativeName>
        <fullName evidence="13 15">Alpha-IPM synthase</fullName>
    </alternativeName>
    <alternativeName>
        <fullName evidence="15">Alpha-isopropylmalate synthase</fullName>
    </alternativeName>
</protein>
<feature type="binding site" evidence="15">
    <location>
        <position position="238"/>
    </location>
    <ligand>
        <name>Mn(2+)</name>
        <dbReference type="ChEBI" id="CHEBI:29035"/>
    </ligand>
</feature>
<feature type="domain" description="Pyruvate carboxyltransferase" evidence="17">
    <location>
        <begin position="5"/>
        <end position="267"/>
    </location>
</feature>
<keyword evidence="8 15" id="KW-0028">Amino-acid biosynthesis</keyword>
<name>A0A077NW27_XENBV</name>
<dbReference type="InterPro" id="IPR054691">
    <property type="entry name" value="LeuA/HCS_post-cat"/>
</dbReference>
<dbReference type="FunFam" id="3.30.160.270:FF:000001">
    <property type="entry name" value="2-isopropylmalate synthase"/>
    <property type="match status" value="1"/>
</dbReference>
<keyword evidence="18" id="KW-0012">Acyltransferase</keyword>
<dbReference type="FunFam" id="1.10.238.260:FF:000001">
    <property type="entry name" value="2-isopropylmalate synthase"/>
    <property type="match status" value="1"/>
</dbReference>
<dbReference type="UniPathway" id="UPA00048">
    <property type="reaction ID" value="UER00070"/>
</dbReference>
<evidence type="ECO:0000256" key="9">
    <source>
        <dbReference type="ARBA" id="ARBA00022679"/>
    </source>
</evidence>
<comment type="pathway">
    <text evidence="2 15">Amino-acid biosynthesis; L-leucine biosynthesis; L-leucine from 3-methyl-2-oxobutanoate: step 1/4.</text>
</comment>
<dbReference type="GO" id="GO:0009098">
    <property type="term" value="P:L-leucine biosynthetic process"/>
    <property type="evidence" value="ECO:0007669"/>
    <property type="project" value="UniProtKB-UniRule"/>
</dbReference>
<evidence type="ECO:0000256" key="7">
    <source>
        <dbReference type="ARBA" id="ARBA00022490"/>
    </source>
</evidence>
<keyword evidence="11 15" id="KW-0464">Manganese</keyword>
<dbReference type="InterPro" id="IPR050073">
    <property type="entry name" value="2-IPM_HCS-like"/>
</dbReference>
<feature type="compositionally biased region" description="Low complexity" evidence="16">
    <location>
        <begin position="513"/>
        <end position="530"/>
    </location>
</feature>
<dbReference type="InterPro" id="IPR036230">
    <property type="entry name" value="LeuA_allosteric_dom_sf"/>
</dbReference>
<dbReference type="SUPFAM" id="SSF51569">
    <property type="entry name" value="Aldolase"/>
    <property type="match status" value="1"/>
</dbReference>
<feature type="binding site" evidence="15">
    <location>
        <position position="204"/>
    </location>
    <ligand>
        <name>Mn(2+)</name>
        <dbReference type="ChEBI" id="CHEBI:29035"/>
    </ligand>
</feature>
<evidence type="ECO:0000256" key="5">
    <source>
        <dbReference type="ARBA" id="ARBA00018198"/>
    </source>
</evidence>
<evidence type="ECO:0000256" key="16">
    <source>
        <dbReference type="SAM" id="MobiDB-lite"/>
    </source>
</evidence>
<dbReference type="GO" id="GO:0030145">
    <property type="term" value="F:manganese ion binding"/>
    <property type="evidence" value="ECO:0007669"/>
    <property type="project" value="UniProtKB-UniRule"/>
</dbReference>
<dbReference type="Pfam" id="PF00682">
    <property type="entry name" value="HMGL-like"/>
    <property type="match status" value="1"/>
</dbReference>
<dbReference type="RefSeq" id="WP_038257493.1">
    <property type="nucleotide sequence ID" value="NZ_CAWLUU010000197.1"/>
</dbReference>
<comment type="caution">
    <text evidence="18">The sequence shown here is derived from an EMBL/GenBank/DDBJ whole genome shotgun (WGS) entry which is preliminary data.</text>
</comment>
<comment type="subunit">
    <text evidence="15">Homodimer.</text>
</comment>
<feature type="region of interest" description="Regulatory domain" evidence="15">
    <location>
        <begin position="392"/>
        <end position="530"/>
    </location>
</feature>
<dbReference type="InterPro" id="IPR002034">
    <property type="entry name" value="AIPM/Hcit_synth_CS"/>
</dbReference>
<comment type="cofactor">
    <cofactor evidence="15">
        <name>Mn(2+)</name>
        <dbReference type="ChEBI" id="CHEBI:29035"/>
    </cofactor>
</comment>
<evidence type="ECO:0000256" key="15">
    <source>
        <dbReference type="HAMAP-Rule" id="MF_01025"/>
    </source>
</evidence>
<dbReference type="EMBL" id="CBSX010000143">
    <property type="protein sequence ID" value="CDH06387.1"/>
    <property type="molecule type" value="Genomic_DNA"/>
</dbReference>
<dbReference type="GO" id="GO:0005829">
    <property type="term" value="C:cytosol"/>
    <property type="evidence" value="ECO:0007669"/>
    <property type="project" value="TreeGrafter"/>
</dbReference>
<dbReference type="Gene3D" id="1.10.238.260">
    <property type="match status" value="1"/>
</dbReference>
<dbReference type="Pfam" id="PF08502">
    <property type="entry name" value="LeuA_dimer"/>
    <property type="match status" value="1"/>
</dbReference>
<evidence type="ECO:0000256" key="11">
    <source>
        <dbReference type="ARBA" id="ARBA00023211"/>
    </source>
</evidence>
<keyword evidence="9 15" id="KW-0808">Transferase</keyword>
<dbReference type="InterPro" id="IPR000891">
    <property type="entry name" value="PYR_CT"/>
</dbReference>
<evidence type="ECO:0000256" key="3">
    <source>
        <dbReference type="ARBA" id="ARBA00009396"/>
    </source>
</evidence>
<dbReference type="InterPro" id="IPR005671">
    <property type="entry name" value="LeuA_bact_synth"/>
</dbReference>
<sequence>MSQQVIIFDTTLRDGEQALQASLSVKEKLQIAYALERLGVDIIEAGFPVSSPGDFESVQTIAREIKNSRICALSRCVDNDIDVAAEALKVAEAFRLHLFLATSSLHVEHKLKKEFDDVVEMAVRSIKRARKYTDDIEFSCEDAGRSNIDNLCHIVEQAIKAGATTINIPDTVGYTTPYQFGGIIQNLFDRVPNIDKAIISVHCHDDLGMSVANSITAVQAGARQIEGTINGLGERAGNCSLEEVIMAIKTRQQILGVHTNINHKEIYRTCQLVSQICNTPIPANKAVVGSNAFAHSSGIHQDGVLKNRETYEIMTPESIGLKDTQLNLTSRSGRAAVKHRMSEMGYQEQDYNLDTLYKAFLRLADKKGQVFDYDLEALVFINQQQQENEHYRLDYFSTQSGTNIVPTATVRLACGDEIKSEAATGNGTVDAIYQAINRITGYSLELISYQLSGKGHGKDALGQVNIIVEHSGRRFHGMGLETDIIESSAKAMIPILNSIWQAEQVEKEKQRIQSNTSQNNFPNNNTKETA</sequence>
<evidence type="ECO:0000256" key="10">
    <source>
        <dbReference type="ARBA" id="ARBA00022723"/>
    </source>
</evidence>
<dbReference type="FunFam" id="3.20.20.70:FF:000010">
    <property type="entry name" value="2-isopropylmalate synthase"/>
    <property type="match status" value="1"/>
</dbReference>
<evidence type="ECO:0000259" key="17">
    <source>
        <dbReference type="PROSITE" id="PS50991"/>
    </source>
</evidence>
<keyword evidence="6 15" id="KW-0432">Leucine biosynthesis</keyword>
<dbReference type="NCBIfam" id="NF002084">
    <property type="entry name" value="PRK00915.1-1"/>
    <property type="match status" value="1"/>
</dbReference>
<keyword evidence="10 15" id="KW-0479">Metal-binding</keyword>
<dbReference type="Gene3D" id="3.30.160.270">
    <property type="match status" value="1"/>
</dbReference>
<evidence type="ECO:0000256" key="1">
    <source>
        <dbReference type="ARBA" id="ARBA00000064"/>
    </source>
</evidence>
<dbReference type="Pfam" id="PF22617">
    <property type="entry name" value="HCS_D2"/>
    <property type="match status" value="1"/>
</dbReference>
<comment type="function">
    <text evidence="14 15">Catalyzes the condensation of the acetyl group of acetyl-CoA with 3-methyl-2-oxobutanoate (2-ketoisovalerate) to form 3-carboxy-3-hydroxy-4-methylpentanoate (2-isopropylmalate).</text>
</comment>
<keyword evidence="12 15" id="KW-0100">Branched-chain amino acid biosynthesis</keyword>
<keyword evidence="7 15" id="KW-0963">Cytoplasm</keyword>
<dbReference type="Gene3D" id="3.20.20.70">
    <property type="entry name" value="Aldolase class I"/>
    <property type="match status" value="1"/>
</dbReference>
<gene>
    <name evidence="15 18" type="primary">leuA</name>
    <name evidence="18" type="ORF">XBO1_2270003</name>
</gene>
<dbReference type="AlphaFoldDB" id="A0A077NW27"/>
<evidence type="ECO:0000256" key="14">
    <source>
        <dbReference type="ARBA" id="ARBA00037629"/>
    </source>
</evidence>
<dbReference type="Proteomes" id="UP000028483">
    <property type="component" value="Unassembled WGS sequence"/>
</dbReference>
<dbReference type="SUPFAM" id="SSF110921">
    <property type="entry name" value="2-isopropylmalate synthase LeuA, allosteric (dimerisation) domain"/>
    <property type="match status" value="1"/>
</dbReference>
<dbReference type="CDD" id="cd07940">
    <property type="entry name" value="DRE_TIM_IPMS"/>
    <property type="match status" value="1"/>
</dbReference>
<dbReference type="PANTHER" id="PTHR10277">
    <property type="entry name" value="HOMOCITRATE SYNTHASE-RELATED"/>
    <property type="match status" value="1"/>
</dbReference>
<dbReference type="InterPro" id="IPR013709">
    <property type="entry name" value="2-isopropylmalate_synth_dimer"/>
</dbReference>
<dbReference type="InterPro" id="IPR013785">
    <property type="entry name" value="Aldolase_TIM"/>
</dbReference>
<dbReference type="NCBIfam" id="NF002086">
    <property type="entry name" value="PRK00915.1-3"/>
    <property type="match status" value="1"/>
</dbReference>
<dbReference type="NCBIfam" id="TIGR00973">
    <property type="entry name" value="leuA_bact"/>
    <property type="match status" value="1"/>
</dbReference>
<evidence type="ECO:0000256" key="8">
    <source>
        <dbReference type="ARBA" id="ARBA00022605"/>
    </source>
</evidence>
<dbReference type="PROSITE" id="PS00815">
    <property type="entry name" value="AIPM_HOMOCIT_SYNTH_1"/>
    <property type="match status" value="1"/>
</dbReference>
<dbReference type="HAMAP" id="MF_01025">
    <property type="entry name" value="LeuA_type1"/>
    <property type="match status" value="1"/>
</dbReference>
<evidence type="ECO:0000256" key="4">
    <source>
        <dbReference type="ARBA" id="ARBA00012973"/>
    </source>
</evidence>
<feature type="binding site" evidence="15">
    <location>
        <position position="14"/>
    </location>
    <ligand>
        <name>Mn(2+)</name>
        <dbReference type="ChEBI" id="CHEBI:29035"/>
    </ligand>
</feature>
<evidence type="ECO:0000256" key="6">
    <source>
        <dbReference type="ARBA" id="ARBA00022430"/>
    </source>
</evidence>
<feature type="binding site" evidence="15">
    <location>
        <position position="202"/>
    </location>
    <ligand>
        <name>Mn(2+)</name>
        <dbReference type="ChEBI" id="CHEBI:29035"/>
    </ligand>
</feature>
<organism evidence="18">
    <name type="scientific">Xenorhabdus bovienii str. oregonense</name>
    <dbReference type="NCBI Taxonomy" id="1398202"/>
    <lineage>
        <taxon>Bacteria</taxon>
        <taxon>Pseudomonadati</taxon>
        <taxon>Pseudomonadota</taxon>
        <taxon>Gammaproteobacteria</taxon>
        <taxon>Enterobacterales</taxon>
        <taxon>Morganellaceae</taxon>
        <taxon>Xenorhabdus</taxon>
    </lineage>
</organism>
<dbReference type="PROSITE" id="PS50991">
    <property type="entry name" value="PYR_CT"/>
    <property type="match status" value="1"/>
</dbReference>
<dbReference type="EC" id="2.3.3.13" evidence="4 15"/>
<proteinExistence type="inferred from homology"/>